<protein>
    <submittedName>
        <fullName evidence="3">Uncharacterized protein</fullName>
    </submittedName>
</protein>
<evidence type="ECO:0000256" key="1">
    <source>
        <dbReference type="SAM" id="MobiDB-lite"/>
    </source>
</evidence>
<proteinExistence type="predicted"/>
<feature type="signal peptide" evidence="2">
    <location>
        <begin position="1"/>
        <end position="27"/>
    </location>
</feature>
<keyword evidence="4" id="KW-1185">Reference proteome</keyword>
<organism evidence="3 4">
    <name type="scientific">Rubus argutus</name>
    <name type="common">Southern blackberry</name>
    <dbReference type="NCBI Taxonomy" id="59490"/>
    <lineage>
        <taxon>Eukaryota</taxon>
        <taxon>Viridiplantae</taxon>
        <taxon>Streptophyta</taxon>
        <taxon>Embryophyta</taxon>
        <taxon>Tracheophyta</taxon>
        <taxon>Spermatophyta</taxon>
        <taxon>Magnoliopsida</taxon>
        <taxon>eudicotyledons</taxon>
        <taxon>Gunneridae</taxon>
        <taxon>Pentapetalae</taxon>
        <taxon>rosids</taxon>
        <taxon>fabids</taxon>
        <taxon>Rosales</taxon>
        <taxon>Rosaceae</taxon>
        <taxon>Rosoideae</taxon>
        <taxon>Rosoideae incertae sedis</taxon>
        <taxon>Rubus</taxon>
    </lineage>
</organism>
<gene>
    <name evidence="3" type="ORF">M0R45_002058</name>
</gene>
<feature type="compositionally biased region" description="Basic residues" evidence="1">
    <location>
        <begin position="150"/>
        <end position="159"/>
    </location>
</feature>
<feature type="compositionally biased region" description="Low complexity" evidence="1">
    <location>
        <begin position="160"/>
        <end position="170"/>
    </location>
</feature>
<dbReference type="Proteomes" id="UP001457282">
    <property type="component" value="Unassembled WGS sequence"/>
</dbReference>
<comment type="caution">
    <text evidence="3">The sequence shown here is derived from an EMBL/GenBank/DDBJ whole genome shotgun (WGS) entry which is preliminary data.</text>
</comment>
<sequence>MSRGRRCWLWQMVISVVAGLSPLVAHGVDARGSSWEIDGNKGTVCGAGGAAEQRHGGAASSLLLWNPTLVATSPLAILVRCKSCRWFQPKPPASPLLSESPSPPLLHLRVPRHAEPSPPSLQSTANPSKPQLGPEPSIHQQLTDPAITINRHRTKHRKPVPSSAPQSPAPLWSTTCAPAPRA</sequence>
<reference evidence="3 4" key="1">
    <citation type="journal article" date="2023" name="G3 (Bethesda)">
        <title>A chromosome-length genome assembly and annotation of blackberry (Rubus argutus, cv. 'Hillquist').</title>
        <authorList>
            <person name="Bruna T."/>
            <person name="Aryal R."/>
            <person name="Dudchenko O."/>
            <person name="Sargent D.J."/>
            <person name="Mead D."/>
            <person name="Buti M."/>
            <person name="Cavallini A."/>
            <person name="Hytonen T."/>
            <person name="Andres J."/>
            <person name="Pham M."/>
            <person name="Weisz D."/>
            <person name="Mascagni F."/>
            <person name="Usai G."/>
            <person name="Natali L."/>
            <person name="Bassil N."/>
            <person name="Fernandez G.E."/>
            <person name="Lomsadze A."/>
            <person name="Armour M."/>
            <person name="Olukolu B."/>
            <person name="Poorten T."/>
            <person name="Britton C."/>
            <person name="Davik J."/>
            <person name="Ashrafi H."/>
            <person name="Aiden E.L."/>
            <person name="Borodovsky M."/>
            <person name="Worthington M."/>
        </authorList>
    </citation>
    <scope>NUCLEOTIDE SEQUENCE [LARGE SCALE GENOMIC DNA]</scope>
    <source>
        <strain evidence="3">PI 553951</strain>
    </source>
</reference>
<evidence type="ECO:0000313" key="3">
    <source>
        <dbReference type="EMBL" id="KAK9901499.1"/>
    </source>
</evidence>
<evidence type="ECO:0000256" key="2">
    <source>
        <dbReference type="SAM" id="SignalP"/>
    </source>
</evidence>
<accession>A0AAW1VDH6</accession>
<feature type="region of interest" description="Disordered" evidence="1">
    <location>
        <begin position="92"/>
        <end position="182"/>
    </location>
</feature>
<dbReference type="AlphaFoldDB" id="A0AAW1VDH6"/>
<keyword evidence="2" id="KW-0732">Signal</keyword>
<evidence type="ECO:0000313" key="4">
    <source>
        <dbReference type="Proteomes" id="UP001457282"/>
    </source>
</evidence>
<name>A0AAW1VDH6_RUBAR</name>
<feature type="compositionally biased region" description="Polar residues" evidence="1">
    <location>
        <begin position="120"/>
        <end position="129"/>
    </location>
</feature>
<dbReference type="EMBL" id="JBEDUW010000293">
    <property type="protein sequence ID" value="KAK9901499.1"/>
    <property type="molecule type" value="Genomic_DNA"/>
</dbReference>
<feature type="chain" id="PRO_5043755076" evidence="2">
    <location>
        <begin position="28"/>
        <end position="182"/>
    </location>
</feature>